<dbReference type="GO" id="GO:0016491">
    <property type="term" value="F:oxidoreductase activity"/>
    <property type="evidence" value="ECO:0007669"/>
    <property type="project" value="InterPro"/>
</dbReference>
<dbReference type="AlphaFoldDB" id="A0A2W4TY35"/>
<dbReference type="Proteomes" id="UP000249354">
    <property type="component" value="Unassembled WGS sequence"/>
</dbReference>
<dbReference type="InterPro" id="IPR001853">
    <property type="entry name" value="DSBA-like_thioredoxin_dom"/>
</dbReference>
<proteinExistence type="predicted"/>
<dbReference type="PANTHER" id="PTHR13887:SF41">
    <property type="entry name" value="THIOREDOXIN SUPERFAMILY PROTEIN"/>
    <property type="match status" value="1"/>
</dbReference>
<dbReference type="SUPFAM" id="SSF52833">
    <property type="entry name" value="Thioredoxin-like"/>
    <property type="match status" value="1"/>
</dbReference>
<comment type="caution">
    <text evidence="2">The sequence shown here is derived from an EMBL/GenBank/DDBJ whole genome shotgun (WGS) entry which is preliminary data.</text>
</comment>
<dbReference type="CDD" id="cd03024">
    <property type="entry name" value="DsbA_FrnE"/>
    <property type="match status" value="1"/>
</dbReference>
<dbReference type="Gene3D" id="3.40.30.10">
    <property type="entry name" value="Glutaredoxin"/>
    <property type="match status" value="1"/>
</dbReference>
<dbReference type="PANTHER" id="PTHR13887">
    <property type="entry name" value="GLUTATHIONE S-TRANSFERASE KAPPA"/>
    <property type="match status" value="1"/>
</dbReference>
<feature type="domain" description="DSBA-like thioredoxin" evidence="1">
    <location>
        <begin position="5"/>
        <end position="204"/>
    </location>
</feature>
<evidence type="ECO:0000313" key="2">
    <source>
        <dbReference type="EMBL" id="PZO13572.1"/>
    </source>
</evidence>
<dbReference type="EMBL" id="QBMC01000123">
    <property type="protein sequence ID" value="PZO13572.1"/>
    <property type="molecule type" value="Genomic_DNA"/>
</dbReference>
<accession>A0A2W4TY35</accession>
<dbReference type="InterPro" id="IPR036249">
    <property type="entry name" value="Thioredoxin-like_sf"/>
</dbReference>
<evidence type="ECO:0000259" key="1">
    <source>
        <dbReference type="Pfam" id="PF01323"/>
    </source>
</evidence>
<name>A0A2W4TY35_9CYAN</name>
<dbReference type="Pfam" id="PF01323">
    <property type="entry name" value="DSBA"/>
    <property type="match status" value="1"/>
</dbReference>
<sequence length="216" mass="23948">MALTIRITSNFICPWCLVAESRLNKAIEQLDAPIEIEQVWQPFELNPDMPAAGMDRKRYRSDKFGSWAYSQQLDAQTVQATQSDDVEFQYDKIEVTPNTFNAHRLTWLAERSGLATEMATRILRAYFSEGQNISSTDTLVALAAEVGLEAEAVNAFLSSDEGAKEVRVLEQQAISQGIRGVPSMYIGDETIRGAQSVEAIVAALKKATRALEVSKK</sequence>
<evidence type="ECO:0000313" key="3">
    <source>
        <dbReference type="Proteomes" id="UP000249354"/>
    </source>
</evidence>
<protein>
    <submittedName>
        <fullName evidence="2">Disulfide bond formation protein DsbA</fullName>
    </submittedName>
</protein>
<organism evidence="2 3">
    <name type="scientific">Leptolyngbya foveolarum</name>
    <dbReference type="NCBI Taxonomy" id="47253"/>
    <lineage>
        <taxon>Bacteria</taxon>
        <taxon>Bacillati</taxon>
        <taxon>Cyanobacteriota</taxon>
        <taxon>Cyanophyceae</taxon>
        <taxon>Leptolyngbyales</taxon>
        <taxon>Leptolyngbyaceae</taxon>
        <taxon>Leptolyngbya group</taxon>
        <taxon>Leptolyngbya</taxon>
    </lineage>
</organism>
<gene>
    <name evidence="2" type="ORF">DCF25_15975</name>
</gene>
<reference evidence="3" key="1">
    <citation type="submission" date="2018-04" db="EMBL/GenBank/DDBJ databases">
        <authorList>
            <person name="Cornet L."/>
        </authorList>
    </citation>
    <scope>NUCLEOTIDE SEQUENCE [LARGE SCALE GENOMIC DNA]</scope>
</reference>
<reference evidence="2 3" key="2">
    <citation type="submission" date="2018-06" db="EMBL/GenBank/DDBJ databases">
        <title>Metagenomic assembly of (sub)arctic Cyanobacteria and their associated microbiome from non-axenic cultures.</title>
        <authorList>
            <person name="Baurain D."/>
        </authorList>
    </citation>
    <scope>NUCLEOTIDE SEQUENCE [LARGE SCALE GENOMIC DNA]</scope>
    <source>
        <strain evidence="2">ULC129bin1</strain>
    </source>
</reference>